<feature type="signal peptide" evidence="2">
    <location>
        <begin position="1"/>
        <end position="40"/>
    </location>
</feature>
<dbReference type="Proteomes" id="UP000604001">
    <property type="component" value="Unassembled WGS sequence"/>
</dbReference>
<feature type="chain" id="PRO_5045798996" evidence="2">
    <location>
        <begin position="41"/>
        <end position="325"/>
    </location>
</feature>
<evidence type="ECO:0000313" key="3">
    <source>
        <dbReference type="EMBL" id="MBC2961078.1"/>
    </source>
</evidence>
<organism evidence="3 4">
    <name type="scientific">Nocardioides deserti</name>
    <dbReference type="NCBI Taxonomy" id="1588644"/>
    <lineage>
        <taxon>Bacteria</taxon>
        <taxon>Bacillati</taxon>
        <taxon>Actinomycetota</taxon>
        <taxon>Actinomycetes</taxon>
        <taxon>Propionibacteriales</taxon>
        <taxon>Nocardioidaceae</taxon>
        <taxon>Nocardioides</taxon>
    </lineage>
</organism>
<evidence type="ECO:0000256" key="1">
    <source>
        <dbReference type="SAM" id="MobiDB-lite"/>
    </source>
</evidence>
<evidence type="ECO:0000256" key="2">
    <source>
        <dbReference type="SAM" id="SignalP"/>
    </source>
</evidence>
<sequence>MDRRDGRRVPSTLAMVPSSTSGRAALVALALLLALPACSAADDPDAATVDPSPSIRTLTPLPPPPEPPPTGRLLADLRQSSRDAALGRIQVWLDNDTTGTVTPTRIVYRDPRLRAPLVAERLRPAPAQAERGYTLVLPDRPACAARDERVTGQVVVRHDGRTEPVEVEDPTDVVGRFVRARCLELAVAEVARLRWSDEVVAPGDVPVQVGDTAALTLVAVPTGEPGRELVVETVGATPILSPVDGSSAWSPRLRVRGDGPRQEVRLPLKPTRCDTHAFLESGGATALRLRVVLDGEPGELVLRMGPAGAAAAIDFAVASCGLGNT</sequence>
<dbReference type="EMBL" id="JACMYC010000006">
    <property type="protein sequence ID" value="MBC2961078.1"/>
    <property type="molecule type" value="Genomic_DNA"/>
</dbReference>
<comment type="caution">
    <text evidence="3">The sequence shown here is derived from an EMBL/GenBank/DDBJ whole genome shotgun (WGS) entry which is preliminary data.</text>
</comment>
<feature type="region of interest" description="Disordered" evidence="1">
    <location>
        <begin position="42"/>
        <end position="71"/>
    </location>
</feature>
<accession>A0ABR6U9M3</accession>
<gene>
    <name evidence="3" type="ORF">H7344_12310</name>
</gene>
<keyword evidence="2" id="KW-0732">Signal</keyword>
<evidence type="ECO:0000313" key="4">
    <source>
        <dbReference type="Proteomes" id="UP000604001"/>
    </source>
</evidence>
<keyword evidence="4" id="KW-1185">Reference proteome</keyword>
<name>A0ABR6U9M3_9ACTN</name>
<dbReference type="RefSeq" id="WP_186346325.1">
    <property type="nucleotide sequence ID" value="NZ_BMMR01000004.1"/>
</dbReference>
<reference evidence="3 4" key="1">
    <citation type="submission" date="2020-08" db="EMBL/GenBank/DDBJ databases">
        <title>novel species in genus Nocardioides.</title>
        <authorList>
            <person name="Zhang G."/>
        </authorList>
    </citation>
    <scope>NUCLEOTIDE SEQUENCE [LARGE SCALE GENOMIC DNA]</scope>
    <source>
        <strain evidence="3 4">SC8A-24</strain>
    </source>
</reference>
<protein>
    <submittedName>
        <fullName evidence="3">Uncharacterized protein</fullName>
    </submittedName>
</protein>
<feature type="compositionally biased region" description="Low complexity" evidence="1">
    <location>
        <begin position="42"/>
        <end position="59"/>
    </location>
</feature>
<feature type="compositionally biased region" description="Pro residues" evidence="1">
    <location>
        <begin position="60"/>
        <end position="70"/>
    </location>
</feature>
<proteinExistence type="predicted"/>